<accession>A0A917AKI1</accession>
<proteinExistence type="predicted"/>
<sequence length="75" mass="8541">MDDKLHCIAVYQMNDYFVVRKCCDSSYRWHALEGGAAMRLPQCNCEIVASKLTKDEAMKMGADLSREYDVSLVSE</sequence>
<reference evidence="1" key="1">
    <citation type="journal article" date="2014" name="Int. J. Syst. Evol. Microbiol.">
        <title>Complete genome sequence of Corynebacterium casei LMG S-19264T (=DSM 44701T), isolated from a smear-ripened cheese.</title>
        <authorList>
            <consortium name="US DOE Joint Genome Institute (JGI-PGF)"/>
            <person name="Walter F."/>
            <person name="Albersmeier A."/>
            <person name="Kalinowski J."/>
            <person name="Ruckert C."/>
        </authorList>
    </citation>
    <scope>NUCLEOTIDE SEQUENCE</scope>
    <source>
        <strain evidence="1">CGMCC 1.12698</strain>
    </source>
</reference>
<name>A0A917AKI1_9BACI</name>
<comment type="caution">
    <text evidence="1">The sequence shown here is derived from an EMBL/GenBank/DDBJ whole genome shotgun (WGS) entry which is preliminary data.</text>
</comment>
<protein>
    <submittedName>
        <fullName evidence="1">Uncharacterized protein</fullName>
    </submittedName>
</protein>
<reference evidence="1" key="2">
    <citation type="submission" date="2020-09" db="EMBL/GenBank/DDBJ databases">
        <authorList>
            <person name="Sun Q."/>
            <person name="Zhou Y."/>
        </authorList>
    </citation>
    <scope>NUCLEOTIDE SEQUENCE</scope>
    <source>
        <strain evidence="1">CGMCC 1.12698</strain>
    </source>
</reference>
<dbReference type="RefSeq" id="WP_188386828.1">
    <property type="nucleotide sequence ID" value="NZ_BMFK01000001.1"/>
</dbReference>
<evidence type="ECO:0000313" key="2">
    <source>
        <dbReference type="Proteomes" id="UP000605259"/>
    </source>
</evidence>
<dbReference type="AlphaFoldDB" id="A0A917AKI1"/>
<dbReference type="EMBL" id="BMFK01000001">
    <property type="protein sequence ID" value="GGE57289.1"/>
    <property type="molecule type" value="Genomic_DNA"/>
</dbReference>
<keyword evidence="2" id="KW-1185">Reference proteome</keyword>
<organism evidence="1 2">
    <name type="scientific">Priestia taiwanensis</name>
    <dbReference type="NCBI Taxonomy" id="1347902"/>
    <lineage>
        <taxon>Bacteria</taxon>
        <taxon>Bacillati</taxon>
        <taxon>Bacillota</taxon>
        <taxon>Bacilli</taxon>
        <taxon>Bacillales</taxon>
        <taxon>Bacillaceae</taxon>
        <taxon>Priestia</taxon>
    </lineage>
</organism>
<gene>
    <name evidence="1" type="ORF">GCM10007140_04550</name>
</gene>
<evidence type="ECO:0000313" key="1">
    <source>
        <dbReference type="EMBL" id="GGE57289.1"/>
    </source>
</evidence>
<dbReference type="Proteomes" id="UP000605259">
    <property type="component" value="Unassembled WGS sequence"/>
</dbReference>